<evidence type="ECO:0000313" key="4">
    <source>
        <dbReference type="EMBL" id="CAG8659479.1"/>
    </source>
</evidence>
<name>A0A9N9H9V8_9GLOM</name>
<feature type="compositionally biased region" description="Basic and acidic residues" evidence="2">
    <location>
        <begin position="805"/>
        <end position="815"/>
    </location>
</feature>
<feature type="region of interest" description="Disordered" evidence="2">
    <location>
        <begin position="794"/>
        <end position="843"/>
    </location>
</feature>
<dbReference type="SUPFAM" id="SSF50729">
    <property type="entry name" value="PH domain-like"/>
    <property type="match status" value="1"/>
</dbReference>
<reference evidence="4" key="1">
    <citation type="submission" date="2021-06" db="EMBL/GenBank/DDBJ databases">
        <authorList>
            <person name="Kallberg Y."/>
            <person name="Tangrot J."/>
            <person name="Rosling A."/>
        </authorList>
    </citation>
    <scope>NUCLEOTIDE SEQUENCE</scope>
    <source>
        <strain evidence="4">UK204</strain>
    </source>
</reference>
<dbReference type="CDD" id="cd13365">
    <property type="entry name" value="PH_PLC_plant-like"/>
    <property type="match status" value="1"/>
</dbReference>
<keyword evidence="1" id="KW-0175">Coiled coil</keyword>
<dbReference type="GO" id="GO:0005739">
    <property type="term" value="C:mitochondrion"/>
    <property type="evidence" value="ECO:0007669"/>
    <property type="project" value="TreeGrafter"/>
</dbReference>
<dbReference type="InterPro" id="IPR053005">
    <property type="entry name" value="Nuclear_Pos-Cytoskel_Interact"/>
</dbReference>
<feature type="compositionally biased region" description="Basic residues" evidence="2">
    <location>
        <begin position="438"/>
        <end position="447"/>
    </location>
</feature>
<organism evidence="4 5">
    <name type="scientific">Funneliformis caledonium</name>
    <dbReference type="NCBI Taxonomy" id="1117310"/>
    <lineage>
        <taxon>Eukaryota</taxon>
        <taxon>Fungi</taxon>
        <taxon>Fungi incertae sedis</taxon>
        <taxon>Mucoromycota</taxon>
        <taxon>Glomeromycotina</taxon>
        <taxon>Glomeromycetes</taxon>
        <taxon>Glomerales</taxon>
        <taxon>Glomeraceae</taxon>
        <taxon>Funneliformis</taxon>
    </lineage>
</organism>
<feature type="region of interest" description="Disordered" evidence="2">
    <location>
        <begin position="1058"/>
        <end position="1125"/>
    </location>
</feature>
<dbReference type="GO" id="GO:0015631">
    <property type="term" value="F:tubulin binding"/>
    <property type="evidence" value="ECO:0007669"/>
    <property type="project" value="TreeGrafter"/>
</dbReference>
<feature type="region of interest" description="Disordered" evidence="2">
    <location>
        <begin position="654"/>
        <end position="717"/>
    </location>
</feature>
<evidence type="ECO:0000256" key="2">
    <source>
        <dbReference type="SAM" id="MobiDB-lite"/>
    </source>
</evidence>
<gene>
    <name evidence="4" type="ORF">FCALED_LOCUS11476</name>
</gene>
<dbReference type="GO" id="GO:0000226">
    <property type="term" value="P:microtubule cytoskeleton organization"/>
    <property type="evidence" value="ECO:0007669"/>
    <property type="project" value="TreeGrafter"/>
</dbReference>
<dbReference type="GO" id="GO:0005543">
    <property type="term" value="F:phospholipid binding"/>
    <property type="evidence" value="ECO:0007669"/>
    <property type="project" value="InterPro"/>
</dbReference>
<evidence type="ECO:0000313" key="5">
    <source>
        <dbReference type="Proteomes" id="UP000789570"/>
    </source>
</evidence>
<feature type="region of interest" description="Disordered" evidence="2">
    <location>
        <begin position="563"/>
        <end position="599"/>
    </location>
</feature>
<keyword evidence="5" id="KW-1185">Reference proteome</keyword>
<dbReference type="Gene3D" id="1.10.287.1490">
    <property type="match status" value="1"/>
</dbReference>
<feature type="region of interest" description="Disordered" evidence="2">
    <location>
        <begin position="119"/>
        <end position="161"/>
    </location>
</feature>
<evidence type="ECO:0000259" key="3">
    <source>
        <dbReference type="Pfam" id="PF12814"/>
    </source>
</evidence>
<feature type="compositionally biased region" description="Basic and acidic residues" evidence="2">
    <location>
        <begin position="670"/>
        <end position="684"/>
    </location>
</feature>
<feature type="domain" description="Pleckstrin homology" evidence="3">
    <location>
        <begin position="951"/>
        <end position="1054"/>
    </location>
</feature>
<feature type="compositionally biased region" description="Polar residues" evidence="2">
    <location>
        <begin position="658"/>
        <end position="669"/>
    </location>
</feature>
<dbReference type="InterPro" id="IPR024774">
    <property type="entry name" value="PH_dom-Mcp5-type"/>
</dbReference>
<evidence type="ECO:0000256" key="1">
    <source>
        <dbReference type="SAM" id="Coils"/>
    </source>
</evidence>
<dbReference type="PANTHER" id="PTHR28190">
    <property type="entry name" value="NUCLEAR MIGRATION PROTEIN NUM1"/>
    <property type="match status" value="1"/>
</dbReference>
<feature type="compositionally biased region" description="Basic and acidic residues" evidence="2">
    <location>
        <begin position="152"/>
        <end position="161"/>
    </location>
</feature>
<feature type="compositionally biased region" description="Low complexity" evidence="2">
    <location>
        <begin position="935"/>
        <end position="949"/>
    </location>
</feature>
<dbReference type="Pfam" id="PF12814">
    <property type="entry name" value="Mcp5_PH"/>
    <property type="match status" value="1"/>
</dbReference>
<feature type="compositionally biased region" description="Polar residues" evidence="2">
    <location>
        <begin position="794"/>
        <end position="804"/>
    </location>
</feature>
<feature type="compositionally biased region" description="Gly residues" evidence="2">
    <location>
        <begin position="1061"/>
        <end position="1077"/>
    </location>
</feature>
<feature type="compositionally biased region" description="Polar residues" evidence="2">
    <location>
        <begin position="133"/>
        <end position="150"/>
    </location>
</feature>
<feature type="region of interest" description="Disordered" evidence="2">
    <location>
        <begin position="760"/>
        <end position="781"/>
    </location>
</feature>
<feature type="region of interest" description="Disordered" evidence="2">
    <location>
        <begin position="1"/>
        <end position="27"/>
    </location>
</feature>
<feature type="region of interest" description="Disordered" evidence="2">
    <location>
        <begin position="432"/>
        <end position="523"/>
    </location>
</feature>
<proteinExistence type="predicted"/>
<feature type="compositionally biased region" description="Acidic residues" evidence="2">
    <location>
        <begin position="459"/>
        <end position="490"/>
    </location>
</feature>
<feature type="region of interest" description="Disordered" evidence="2">
    <location>
        <begin position="860"/>
        <end position="950"/>
    </location>
</feature>
<dbReference type="OrthoDB" id="2149224at2759"/>
<feature type="compositionally biased region" description="Polar residues" evidence="2">
    <location>
        <begin position="1093"/>
        <end position="1117"/>
    </location>
</feature>
<dbReference type="GO" id="GO:0005938">
    <property type="term" value="C:cell cortex"/>
    <property type="evidence" value="ECO:0007669"/>
    <property type="project" value="InterPro"/>
</dbReference>
<feature type="compositionally biased region" description="Polar residues" evidence="2">
    <location>
        <begin position="1"/>
        <end position="13"/>
    </location>
</feature>
<dbReference type="PANTHER" id="PTHR28190:SF1">
    <property type="entry name" value="NUCLEAR MIGRATION PROTEIN NUM1"/>
    <property type="match status" value="1"/>
</dbReference>
<feature type="compositionally biased region" description="Low complexity" evidence="2">
    <location>
        <begin position="907"/>
        <end position="921"/>
    </location>
</feature>
<protein>
    <submittedName>
        <fullName evidence="4">14897_t:CDS:1</fullName>
    </submittedName>
</protein>
<sequence length="1187" mass="132743">MSEISSTSSTPLRMSTHEGQGPDIVVSSPRRSVYLNIAQSPEAIKKQLQDRLNEKTQKIQITAELGQALVKQKSELEQRIRDLDLTQGDEIPQDLKDKLIELEKQAKIIDATSAKLGNKGLSSDGDLAGSPGPSATSMVDSTPIATASSRPSRREINKSKNRKQDIEFAAEIGQGLLVEVRRLQALLQEKEERIKELEVDKAELERVIEMLNKQLRGKEESEERYKEENWNLELAKQELSSQLDDLQQQLAKARNDYSKIEKALAAATDVIEQLKDKEERLTAEYFNLKTRHDQDMANNRRHVAALNREKNDLMKSLDDLKTQFDSLQATRIIRKRTPEPGAVQNDVYTDEFGQPLSTSDDTSNGAIPAALQGKNLNIEVETLKALGVANRMIGNLRANIQKEKSEKYELKKLLADSQEQIEAMRYETEFADPTAFGKKPKSKRPKRSSASSNGLPNIDENETFNDNGDSQDEDEYFEEHSLEEDGDDDMVINKDNRPSSDMFKPRGWKHDLSRKSKNSMRSSIMSSKIDEDILGVEEEEFDENDEIVAAQRAEALNNLTKLNRNPSISSKSSRLSTDPNKSIEGPEFASDSKSIRDSKHRESVVRMRVSEYEDILKHKSEPVNDGSFFRERKSGRYKIINLDTGEEYEEEIKDDASSVDSFTSANEVNLDSKRGSAASKRESNSKLASNRRSSIPTISIPTTSIPTTSDAFTETETVPPKEFKEVSVQTDNVPEVIRSDSLSTIHTGKFTFGRDTVYSNANESKDDPNARQSVLSVPEDNNIDKRFTLDLSSAASGHQKNQRNQHGDNVEESNPRGHLQPHNKLHDQARGLFPPPRPTVNPPQTLMAHTQRPITANFGQQAGTSKVPHNPLNIGRKSSTDSQDNLPINNTRSIGNGVLPNHKHTLSSGSVSSVSSASTSAENIGRSDSSHVEAGSSTGPMTGPSGTDPNIIHAITQTMIGEYLYKYHRSNFGAGKRHKRFFWVHPYTKTLYWSIKDPAYIESVKQVPDNNPSPPGLHYESLVIKTPERELKFTASSKERHDYWFQALSYLLQRPDEAGQMGQGQMGQGQMGQGQMGQGPTPGKHSRNGTDPWENQANLQSLHSTTSPNGSIRGSNTREIKKKSSFNKIQAMFRRDGSSSSPLSSELIDGQHQQFGSLNNNIDDDELEDLENVRQCCDGRHDDYRWN</sequence>
<dbReference type="EMBL" id="CAJVPQ010004861">
    <property type="protein sequence ID" value="CAG8659479.1"/>
    <property type="molecule type" value="Genomic_DNA"/>
</dbReference>
<accession>A0A9N9H9V8</accession>
<dbReference type="Proteomes" id="UP000789570">
    <property type="component" value="Unassembled WGS sequence"/>
</dbReference>
<feature type="compositionally biased region" description="Polar residues" evidence="2">
    <location>
        <begin position="563"/>
        <end position="580"/>
    </location>
</feature>
<dbReference type="AlphaFoldDB" id="A0A9N9H9V8"/>
<comment type="caution">
    <text evidence="4">The sequence shown here is derived from an EMBL/GenBank/DDBJ whole genome shotgun (WGS) entry which is preliminary data.</text>
</comment>
<dbReference type="GO" id="GO:0032065">
    <property type="term" value="P:maintenance of protein location in cell cortex"/>
    <property type="evidence" value="ECO:0007669"/>
    <property type="project" value="InterPro"/>
</dbReference>
<feature type="compositionally biased region" description="Low complexity" evidence="2">
    <location>
        <begin position="693"/>
        <end position="709"/>
    </location>
</feature>
<feature type="compositionally biased region" description="Polar residues" evidence="2">
    <location>
        <begin position="876"/>
        <end position="894"/>
    </location>
</feature>
<feature type="coiled-coil region" evidence="1">
    <location>
        <begin position="180"/>
        <end position="330"/>
    </location>
</feature>